<evidence type="ECO:0000256" key="1">
    <source>
        <dbReference type="ARBA" id="ARBA00001946"/>
    </source>
</evidence>
<dbReference type="InterPro" id="IPR015797">
    <property type="entry name" value="NUDIX_hydrolase-like_dom_sf"/>
</dbReference>
<evidence type="ECO:0000259" key="3">
    <source>
        <dbReference type="PROSITE" id="PS51462"/>
    </source>
</evidence>
<dbReference type="PROSITE" id="PS51462">
    <property type="entry name" value="NUDIX"/>
    <property type="match status" value="1"/>
</dbReference>
<dbReference type="Pfam" id="PF00293">
    <property type="entry name" value="NUDIX"/>
    <property type="match status" value="1"/>
</dbReference>
<keyword evidence="2" id="KW-0378">Hydrolase</keyword>
<dbReference type="EMBL" id="BMPP01000004">
    <property type="protein sequence ID" value="GGK20693.1"/>
    <property type="molecule type" value="Genomic_DNA"/>
</dbReference>
<dbReference type="Gene3D" id="3.90.79.10">
    <property type="entry name" value="Nucleoside Triphosphate Pyrophosphohydrolase"/>
    <property type="match status" value="1"/>
</dbReference>
<sequence>MNDIRMMVGSTRFSLRAVILCVRDGHLLVHRTAGDNFWFLPGGAAGSNEDTAAAAAREWTEETGVSAGPLRLVGVVENFFGPNEAREHEVGFYYRMDAPPQLPEASFALTDNPRVRAEWLPLDKIHIRPVYPRAACALLALPPGEVRHLVHRE</sequence>
<dbReference type="Proteomes" id="UP000647587">
    <property type="component" value="Unassembled WGS sequence"/>
</dbReference>
<keyword evidence="5" id="KW-1185">Reference proteome</keyword>
<accession>A0ABQ2EQC8</accession>
<dbReference type="PANTHER" id="PTHR43046:SF16">
    <property type="entry name" value="ADP-RIBOSE PYROPHOSPHATASE YJHB-RELATED"/>
    <property type="match status" value="1"/>
</dbReference>
<dbReference type="CDD" id="cd04688">
    <property type="entry name" value="NUDIX_Hydrolase"/>
    <property type="match status" value="1"/>
</dbReference>
<dbReference type="InterPro" id="IPR000086">
    <property type="entry name" value="NUDIX_hydrolase_dom"/>
</dbReference>
<evidence type="ECO:0000313" key="5">
    <source>
        <dbReference type="Proteomes" id="UP000647587"/>
    </source>
</evidence>
<organism evidence="4 5">
    <name type="scientific">Deinococcus malanensis</name>
    <dbReference type="NCBI Taxonomy" id="1706855"/>
    <lineage>
        <taxon>Bacteria</taxon>
        <taxon>Thermotogati</taxon>
        <taxon>Deinococcota</taxon>
        <taxon>Deinococci</taxon>
        <taxon>Deinococcales</taxon>
        <taxon>Deinococcaceae</taxon>
        <taxon>Deinococcus</taxon>
    </lineage>
</organism>
<dbReference type="RefSeq" id="WP_229780667.1">
    <property type="nucleotide sequence ID" value="NZ_BMPP01000004.1"/>
</dbReference>
<protein>
    <submittedName>
        <fullName evidence="4">DNA mismatch repair protein MutT</fullName>
    </submittedName>
</protein>
<dbReference type="SUPFAM" id="SSF55811">
    <property type="entry name" value="Nudix"/>
    <property type="match status" value="1"/>
</dbReference>
<evidence type="ECO:0000256" key="2">
    <source>
        <dbReference type="ARBA" id="ARBA00022801"/>
    </source>
</evidence>
<name>A0ABQ2EQC8_9DEIO</name>
<proteinExistence type="predicted"/>
<evidence type="ECO:0000313" key="4">
    <source>
        <dbReference type="EMBL" id="GGK20693.1"/>
    </source>
</evidence>
<dbReference type="PANTHER" id="PTHR43046">
    <property type="entry name" value="GDP-MANNOSE MANNOSYL HYDROLASE"/>
    <property type="match status" value="1"/>
</dbReference>
<reference evidence="5" key="1">
    <citation type="journal article" date="2019" name="Int. J. Syst. Evol. Microbiol.">
        <title>The Global Catalogue of Microorganisms (GCM) 10K type strain sequencing project: providing services to taxonomists for standard genome sequencing and annotation.</title>
        <authorList>
            <consortium name="The Broad Institute Genomics Platform"/>
            <consortium name="The Broad Institute Genome Sequencing Center for Infectious Disease"/>
            <person name="Wu L."/>
            <person name="Ma J."/>
        </authorList>
    </citation>
    <scope>NUCLEOTIDE SEQUENCE [LARGE SCALE GENOMIC DNA]</scope>
    <source>
        <strain evidence="5">JCM 30331</strain>
    </source>
</reference>
<comment type="caution">
    <text evidence="4">The sequence shown here is derived from an EMBL/GenBank/DDBJ whole genome shotgun (WGS) entry which is preliminary data.</text>
</comment>
<comment type="cofactor">
    <cofactor evidence="1">
        <name>Mg(2+)</name>
        <dbReference type="ChEBI" id="CHEBI:18420"/>
    </cofactor>
</comment>
<gene>
    <name evidence="4" type="ORF">GCM10008955_12570</name>
</gene>
<feature type="domain" description="Nudix hydrolase" evidence="3">
    <location>
        <begin position="11"/>
        <end position="142"/>
    </location>
</feature>